<reference evidence="2" key="2">
    <citation type="journal article" date="2016" name="Fungal Biol.">
        <title>Ochratoxin A production by Penicillium thymicola.</title>
        <authorList>
            <person name="Nguyen H.D.T."/>
            <person name="McMullin D.R."/>
            <person name="Ponomareva E."/>
            <person name="Riley R."/>
            <person name="Pomraning K.R."/>
            <person name="Baker S.E."/>
            <person name="Seifert K.A."/>
        </authorList>
    </citation>
    <scope>NUCLEOTIDE SEQUENCE</scope>
    <source>
        <strain evidence="2">DAOM 180753</strain>
    </source>
</reference>
<evidence type="ECO:0000313" key="3">
    <source>
        <dbReference type="Proteomes" id="UP001227192"/>
    </source>
</evidence>
<keyword evidence="3" id="KW-1185">Reference proteome</keyword>
<proteinExistence type="predicted"/>
<dbReference type="AlphaFoldDB" id="A0AAI9X4P3"/>
<gene>
    <name evidence="2" type="ORF">VN97_g9813</name>
</gene>
<sequence>MTESPTDEVLYEDRNLHIGHRYIKQGNTLLPCPSSVHPLSLEDEQELIHVLDKQMGRLVIEWDASWVTKSGVGVRSAEAEAMRLVSKNTEVPVPEVLFTDFSADEAKVETETEESSKPNFHAPKGLIAMTIIPGTPLQKKWDSLDDEAKESICLQLWDLISKIRNIARPQELEGPYQCAADGSPSHDPMLEDLQSPVRPLTSDLDLRARIYERYLRCGGSRYKNQLLDMLPRSERSVFTHADIAPRNVMVDEQNMVTGILDWESAGWYPDYWEYAQIMRPAFWGDWSVWMEKTAPQRVRRQEGLSGRIKKEIKTKTYNSEDSLVVTHPTTNSPACGLSTAERTGSPIFHTLWSYVSD</sequence>
<name>A0AAI9X4P3_PENTH</name>
<reference evidence="2" key="1">
    <citation type="submission" date="2015-06" db="EMBL/GenBank/DDBJ databases">
        <authorList>
            <person name="Nguyen H."/>
        </authorList>
    </citation>
    <scope>NUCLEOTIDE SEQUENCE</scope>
    <source>
        <strain evidence="2">DAOM 180753</strain>
    </source>
</reference>
<dbReference type="InterPro" id="IPR011009">
    <property type="entry name" value="Kinase-like_dom_sf"/>
</dbReference>
<feature type="domain" description="Aminoglycoside phosphotransferase" evidence="1">
    <location>
        <begin position="77"/>
        <end position="281"/>
    </location>
</feature>
<dbReference type="PANTHER" id="PTHR21310">
    <property type="entry name" value="AMINOGLYCOSIDE PHOSPHOTRANSFERASE-RELATED-RELATED"/>
    <property type="match status" value="1"/>
</dbReference>
<dbReference type="InterPro" id="IPR051678">
    <property type="entry name" value="AGP_Transferase"/>
</dbReference>
<dbReference type="Pfam" id="PF01636">
    <property type="entry name" value="APH"/>
    <property type="match status" value="1"/>
</dbReference>
<accession>A0AAI9X4P3</accession>
<dbReference type="SUPFAM" id="SSF56112">
    <property type="entry name" value="Protein kinase-like (PK-like)"/>
    <property type="match status" value="1"/>
</dbReference>
<dbReference type="EMBL" id="LACB01000416">
    <property type="protein sequence ID" value="KAJ9483582.1"/>
    <property type="molecule type" value="Genomic_DNA"/>
</dbReference>
<dbReference type="PANTHER" id="PTHR21310:SF15">
    <property type="entry name" value="AMINOGLYCOSIDE PHOSPHOTRANSFERASE DOMAIN-CONTAINING PROTEIN"/>
    <property type="match status" value="1"/>
</dbReference>
<evidence type="ECO:0000313" key="2">
    <source>
        <dbReference type="EMBL" id="KAJ9483582.1"/>
    </source>
</evidence>
<comment type="caution">
    <text evidence="2">The sequence shown here is derived from an EMBL/GenBank/DDBJ whole genome shotgun (WGS) entry which is preliminary data.</text>
</comment>
<evidence type="ECO:0000259" key="1">
    <source>
        <dbReference type="Pfam" id="PF01636"/>
    </source>
</evidence>
<dbReference type="CDD" id="cd05120">
    <property type="entry name" value="APH_ChoK_like"/>
    <property type="match status" value="1"/>
</dbReference>
<dbReference type="Gene3D" id="3.90.1200.10">
    <property type="match status" value="1"/>
</dbReference>
<protein>
    <recommendedName>
        <fullName evidence="1">Aminoglycoside phosphotransferase domain-containing protein</fullName>
    </recommendedName>
</protein>
<dbReference type="InterPro" id="IPR002575">
    <property type="entry name" value="Aminoglycoside_PTrfase"/>
</dbReference>
<dbReference type="Proteomes" id="UP001227192">
    <property type="component" value="Unassembled WGS sequence"/>
</dbReference>
<organism evidence="2 3">
    <name type="scientific">Penicillium thymicola</name>
    <dbReference type="NCBI Taxonomy" id="293382"/>
    <lineage>
        <taxon>Eukaryota</taxon>
        <taxon>Fungi</taxon>
        <taxon>Dikarya</taxon>
        <taxon>Ascomycota</taxon>
        <taxon>Pezizomycotina</taxon>
        <taxon>Eurotiomycetes</taxon>
        <taxon>Eurotiomycetidae</taxon>
        <taxon>Eurotiales</taxon>
        <taxon>Aspergillaceae</taxon>
        <taxon>Penicillium</taxon>
    </lineage>
</organism>